<dbReference type="PROSITE" id="PS00671">
    <property type="entry name" value="D_2_HYDROXYACID_DH_3"/>
    <property type="match status" value="1"/>
</dbReference>
<evidence type="ECO:0000259" key="6">
    <source>
        <dbReference type="Pfam" id="PF00389"/>
    </source>
</evidence>
<dbReference type="InterPro" id="IPR051638">
    <property type="entry name" value="CTBP_dehydrogenase"/>
</dbReference>
<dbReference type="PANTHER" id="PTHR46029">
    <property type="entry name" value="C-TERMINAL-BINDING PROTEIN"/>
    <property type="match status" value="1"/>
</dbReference>
<reference evidence="8 9" key="1">
    <citation type="journal article" date="2011" name="PLoS Pathog.">
        <title>Endophytic Life Strategies Decoded by Genome and Transcriptome Analyses of the Mutualistic Root Symbiont Piriformospora indica.</title>
        <authorList>
            <person name="Zuccaro A."/>
            <person name="Lahrmann U."/>
            <person name="Guldener U."/>
            <person name="Langen G."/>
            <person name="Pfiffi S."/>
            <person name="Biedenkopf D."/>
            <person name="Wong P."/>
            <person name="Samans B."/>
            <person name="Grimm C."/>
            <person name="Basiewicz M."/>
            <person name="Murat C."/>
            <person name="Martin F."/>
            <person name="Kogel K.H."/>
        </authorList>
    </citation>
    <scope>NUCLEOTIDE SEQUENCE [LARGE SCALE GENOMIC DNA]</scope>
    <source>
        <strain evidence="8 9">DSM 11827</strain>
    </source>
</reference>
<dbReference type="SUPFAM" id="SSF51735">
    <property type="entry name" value="NAD(P)-binding Rossmann-fold domains"/>
    <property type="match status" value="1"/>
</dbReference>
<evidence type="ECO:0000256" key="4">
    <source>
        <dbReference type="ARBA" id="ARBA00023242"/>
    </source>
</evidence>
<dbReference type="GO" id="GO:0051287">
    <property type="term" value="F:NAD binding"/>
    <property type="evidence" value="ECO:0007669"/>
    <property type="project" value="InterPro"/>
</dbReference>
<dbReference type="PANTHER" id="PTHR46029:SF7">
    <property type="entry name" value="C-TERMINAL-BINDING PROTEIN"/>
    <property type="match status" value="1"/>
</dbReference>
<dbReference type="EMBL" id="CAFZ01000793">
    <property type="protein sequence ID" value="CCA76503.1"/>
    <property type="molecule type" value="Genomic_DNA"/>
</dbReference>
<dbReference type="GO" id="GO:0003713">
    <property type="term" value="F:transcription coactivator activity"/>
    <property type="evidence" value="ECO:0007669"/>
    <property type="project" value="TreeGrafter"/>
</dbReference>
<accession>G4TYW0</accession>
<comment type="subcellular location">
    <subcellularLocation>
        <location evidence="1">Nucleus</location>
    </subcellularLocation>
</comment>
<keyword evidence="4" id="KW-0539">Nucleus</keyword>
<dbReference type="Pfam" id="PF02826">
    <property type="entry name" value="2-Hacid_dh_C"/>
    <property type="match status" value="1"/>
</dbReference>
<dbReference type="InParanoid" id="G4TYW0"/>
<gene>
    <name evidence="8" type="ORF">PIIN_10496</name>
</gene>
<evidence type="ECO:0000313" key="8">
    <source>
        <dbReference type="EMBL" id="CCA76503.1"/>
    </source>
</evidence>
<dbReference type="InterPro" id="IPR006139">
    <property type="entry name" value="D-isomer_2_OHA_DH_cat_dom"/>
</dbReference>
<feature type="domain" description="D-isomer specific 2-hydroxyacid dehydrogenase NAD-binding" evidence="7">
    <location>
        <begin position="150"/>
        <end position="318"/>
    </location>
</feature>
<dbReference type="eggNOG" id="KOG0067">
    <property type="taxonomic scope" value="Eukaryota"/>
</dbReference>
<evidence type="ECO:0000256" key="2">
    <source>
        <dbReference type="ARBA" id="ARBA00005854"/>
    </source>
</evidence>
<dbReference type="Proteomes" id="UP000007148">
    <property type="component" value="Unassembled WGS sequence"/>
</dbReference>
<evidence type="ECO:0000313" key="9">
    <source>
        <dbReference type="Proteomes" id="UP000007148"/>
    </source>
</evidence>
<dbReference type="HOGENOM" id="CLU_019796_1_3_1"/>
<dbReference type="GO" id="GO:0016616">
    <property type="term" value="F:oxidoreductase activity, acting on the CH-OH group of donors, NAD or NADP as acceptor"/>
    <property type="evidence" value="ECO:0007669"/>
    <property type="project" value="InterPro"/>
</dbReference>
<dbReference type="GO" id="GO:0006357">
    <property type="term" value="P:regulation of transcription by RNA polymerase II"/>
    <property type="evidence" value="ECO:0007669"/>
    <property type="project" value="TreeGrafter"/>
</dbReference>
<dbReference type="CDD" id="cd05299">
    <property type="entry name" value="CtBP_dh"/>
    <property type="match status" value="1"/>
</dbReference>
<evidence type="ECO:0000259" key="7">
    <source>
        <dbReference type="Pfam" id="PF02826"/>
    </source>
</evidence>
<organism evidence="8 9">
    <name type="scientific">Serendipita indica (strain DSM 11827)</name>
    <name type="common">Root endophyte fungus</name>
    <name type="synonym">Piriformospora indica</name>
    <dbReference type="NCBI Taxonomy" id="1109443"/>
    <lineage>
        <taxon>Eukaryota</taxon>
        <taxon>Fungi</taxon>
        <taxon>Dikarya</taxon>
        <taxon>Basidiomycota</taxon>
        <taxon>Agaricomycotina</taxon>
        <taxon>Agaricomycetes</taxon>
        <taxon>Sebacinales</taxon>
        <taxon>Serendipitaceae</taxon>
        <taxon>Serendipita</taxon>
    </lineage>
</organism>
<evidence type="ECO:0000256" key="5">
    <source>
        <dbReference type="RuleBase" id="RU003719"/>
    </source>
</evidence>
<dbReference type="GO" id="GO:0005634">
    <property type="term" value="C:nucleus"/>
    <property type="evidence" value="ECO:0007669"/>
    <property type="project" value="UniProtKB-SubCell"/>
</dbReference>
<comment type="similarity">
    <text evidence="2 5">Belongs to the D-isomer specific 2-hydroxyacid dehydrogenase family.</text>
</comment>
<dbReference type="InterPro" id="IPR006140">
    <property type="entry name" value="D-isomer_DH_NAD-bd"/>
</dbReference>
<dbReference type="InterPro" id="IPR029753">
    <property type="entry name" value="D-isomer_DH_CS"/>
</dbReference>
<evidence type="ECO:0000256" key="3">
    <source>
        <dbReference type="ARBA" id="ARBA00023002"/>
    </source>
</evidence>
<evidence type="ECO:0000256" key="1">
    <source>
        <dbReference type="ARBA" id="ARBA00004123"/>
    </source>
</evidence>
<dbReference type="Pfam" id="PF00389">
    <property type="entry name" value="2-Hacid_dh"/>
    <property type="match status" value="1"/>
</dbReference>
<dbReference type="STRING" id="1109443.G4TYW0"/>
<dbReference type="OMA" id="RGVTVCN"/>
<dbReference type="GO" id="GO:0001221">
    <property type="term" value="F:transcription coregulator binding"/>
    <property type="evidence" value="ECO:0007669"/>
    <property type="project" value="TreeGrafter"/>
</dbReference>
<dbReference type="GO" id="GO:0140297">
    <property type="term" value="F:DNA-binding transcription factor binding"/>
    <property type="evidence" value="ECO:0007669"/>
    <property type="project" value="TreeGrafter"/>
</dbReference>
<keyword evidence="9" id="KW-1185">Reference proteome</keyword>
<protein>
    <submittedName>
        <fullName evidence="8">Related to D-lactate dehydrogenase</fullName>
    </submittedName>
</protein>
<name>G4TYW0_SERID</name>
<dbReference type="GO" id="GO:0003714">
    <property type="term" value="F:transcription corepressor activity"/>
    <property type="evidence" value="ECO:0007669"/>
    <property type="project" value="InterPro"/>
</dbReference>
<comment type="caution">
    <text evidence="8">The sequence shown here is derived from an EMBL/GenBank/DDBJ whole genome shotgun (WGS) entry which is preliminary data.</text>
</comment>
<dbReference type="InterPro" id="IPR043322">
    <property type="entry name" value="CtBP"/>
</dbReference>
<dbReference type="SUPFAM" id="SSF52283">
    <property type="entry name" value="Formate/glycerate dehydrogenase catalytic domain-like"/>
    <property type="match status" value="1"/>
</dbReference>
<proteinExistence type="inferred from homology"/>
<dbReference type="AlphaFoldDB" id="G4TYW0"/>
<keyword evidence="3 5" id="KW-0560">Oxidoreductase</keyword>
<sequence length="354" mass="39984">MSSTPMVILEPEGLYTSTDIEQTILSQSLSNAPFEIYQANLGEDKPYSDLPLDLRQRVSGLFVFRHWMSREDVSLFPNLKVVLRMGVGYDRLDRVALDERRVIVCNCPDYGTTEVADHAIALALSLRRGILLHHDLQRPFTNPSFSSSFWAHIHHPLVQRPSANRTFGILGLGRIGTATALRAKAFCWSSIIFYDPYVPAGVERALGIQRVRTAEELFERSDTLSVHCPLTRETKYMVNKNLVSRMKDGSVLVNTARGRIVDLDALYENLKNGKLAGVGLDTLPDEPMFDDITHPLVKAYRDGEEWLKGRMVVTPHAGFYSPESWEDIRTLSCETMRDVLLDGTMRNVIKVTDE</sequence>
<dbReference type="Gene3D" id="3.40.50.720">
    <property type="entry name" value="NAD(P)-binding Rossmann-like Domain"/>
    <property type="match status" value="2"/>
</dbReference>
<dbReference type="OrthoDB" id="298012at2759"/>
<dbReference type="InterPro" id="IPR036291">
    <property type="entry name" value="NAD(P)-bd_dom_sf"/>
</dbReference>
<feature type="domain" description="D-isomer specific 2-hydroxyacid dehydrogenase catalytic" evidence="6">
    <location>
        <begin position="55"/>
        <end position="349"/>
    </location>
</feature>